<dbReference type="PRINTS" id="PR00237">
    <property type="entry name" value="GPCRRHODOPSN"/>
</dbReference>
<evidence type="ECO:0000256" key="5">
    <source>
        <dbReference type="RuleBase" id="RU000688"/>
    </source>
</evidence>
<evidence type="ECO:0000313" key="8">
    <source>
        <dbReference type="EMBL" id="CAF0757436.1"/>
    </source>
</evidence>
<evidence type="ECO:0000313" key="10">
    <source>
        <dbReference type="EMBL" id="CAF3536849.1"/>
    </source>
</evidence>
<comment type="similarity">
    <text evidence="5">Belongs to the G-protein coupled receptor 1 family.</text>
</comment>
<keyword evidence="12" id="KW-1185">Reference proteome</keyword>
<evidence type="ECO:0000256" key="2">
    <source>
        <dbReference type="ARBA" id="ARBA00022692"/>
    </source>
</evidence>
<protein>
    <recommendedName>
        <fullName evidence="7">G-protein coupled receptors family 1 profile domain-containing protein</fullName>
    </recommendedName>
</protein>
<dbReference type="PROSITE" id="PS00237">
    <property type="entry name" value="G_PROTEIN_RECEP_F1_1"/>
    <property type="match status" value="1"/>
</dbReference>
<comment type="subcellular location">
    <subcellularLocation>
        <location evidence="1">Membrane</location>
    </subcellularLocation>
</comment>
<keyword evidence="5" id="KW-0675">Receptor</keyword>
<keyword evidence="3 6" id="KW-1133">Transmembrane helix</keyword>
<dbReference type="InterPro" id="IPR052954">
    <property type="entry name" value="GPCR-Ligand_Int"/>
</dbReference>
<gene>
    <name evidence="9" type="ORF">GPM918_LOCUS8007</name>
    <name evidence="8" type="ORF">OVA965_LOCUS2363</name>
    <name evidence="11" type="ORF">SRO942_LOCUS8007</name>
    <name evidence="10" type="ORF">TMI583_LOCUS2363</name>
</gene>
<feature type="transmembrane region" description="Helical" evidence="6">
    <location>
        <begin position="516"/>
        <end position="533"/>
    </location>
</feature>
<dbReference type="Proteomes" id="UP000682733">
    <property type="component" value="Unassembled WGS sequence"/>
</dbReference>
<dbReference type="CDD" id="cd00637">
    <property type="entry name" value="7tm_classA_rhodopsin-like"/>
    <property type="match status" value="1"/>
</dbReference>
<dbReference type="PROSITE" id="PS50262">
    <property type="entry name" value="G_PROTEIN_RECEP_F1_2"/>
    <property type="match status" value="1"/>
</dbReference>
<evidence type="ECO:0000313" key="12">
    <source>
        <dbReference type="Proteomes" id="UP000663829"/>
    </source>
</evidence>
<dbReference type="InterPro" id="IPR000276">
    <property type="entry name" value="GPCR_Rhodpsn"/>
</dbReference>
<dbReference type="InterPro" id="IPR017452">
    <property type="entry name" value="GPCR_Rhodpsn_7TM"/>
</dbReference>
<organism evidence="9 12">
    <name type="scientific">Didymodactylos carnosus</name>
    <dbReference type="NCBI Taxonomy" id="1234261"/>
    <lineage>
        <taxon>Eukaryota</taxon>
        <taxon>Metazoa</taxon>
        <taxon>Spiralia</taxon>
        <taxon>Gnathifera</taxon>
        <taxon>Rotifera</taxon>
        <taxon>Eurotatoria</taxon>
        <taxon>Bdelloidea</taxon>
        <taxon>Philodinida</taxon>
        <taxon>Philodinidae</taxon>
        <taxon>Didymodactylos</taxon>
    </lineage>
</organism>
<feature type="transmembrane region" description="Helical" evidence="6">
    <location>
        <begin position="458"/>
        <end position="479"/>
    </location>
</feature>
<dbReference type="GO" id="GO:0004930">
    <property type="term" value="F:G protein-coupled receptor activity"/>
    <property type="evidence" value="ECO:0007669"/>
    <property type="project" value="UniProtKB-KW"/>
</dbReference>
<dbReference type="SUPFAM" id="SSF81321">
    <property type="entry name" value="Family A G protein-coupled receptor-like"/>
    <property type="match status" value="1"/>
</dbReference>
<evidence type="ECO:0000313" key="11">
    <source>
        <dbReference type="EMBL" id="CAF3673507.1"/>
    </source>
</evidence>
<evidence type="ECO:0000256" key="4">
    <source>
        <dbReference type="ARBA" id="ARBA00023136"/>
    </source>
</evidence>
<dbReference type="Proteomes" id="UP000681722">
    <property type="component" value="Unassembled WGS sequence"/>
</dbReference>
<feature type="transmembrane region" description="Helical" evidence="6">
    <location>
        <begin position="130"/>
        <end position="151"/>
    </location>
</feature>
<feature type="transmembrane region" description="Helical" evidence="6">
    <location>
        <begin position="252"/>
        <end position="272"/>
    </location>
</feature>
<dbReference type="GO" id="GO:0016020">
    <property type="term" value="C:membrane"/>
    <property type="evidence" value="ECO:0007669"/>
    <property type="project" value="UniProtKB-SubCell"/>
</dbReference>
<accession>A0A813YT98</accession>
<keyword evidence="2 5" id="KW-0812">Transmembrane</keyword>
<sequence>MMERDSTHNLNGTANNYSSHLSERFLFDHYDNIDQQELTALFQQMFSKIITTVNETQQYSSVLPRDGTSALVAFLPSALNDKPSSLLWSRISLWFVLIINPILIFLGVIGNFLATYILIRCKIATLSVTFYTVMLNISDTLNLLIPVFIFWLDNCVNRKGDKGYFRDKSNFLCKALMCSDQLFAALSAWYMCAISFNRWRSVCRPSTFYMNNNNNKNNNNKRCTYNSNSSHRKQSSSHMLFSILHPQNLKSFRSIAIITVISILLSCIPIFFHELRPVMSSDAYMFNVNKIIGHTHSVIWKRCYYSHQHERIYDVIGILLSIILHIIPLTVVAGMNIMIITRLHHRHTLSTSSIANPVKHLDKKNLIIHKEQKSKLSIDIQEPICAPVIPLSMSLKRQQRHVSLPYLQKRVLFTGVSLKRSKTDKKMINHEIDYSNVTIDEPQERRFISRHCSRDRTITIMLVSVAVSYLVLTLPYRLLWISNVWVKRSYPERLSSTSYAWKMHYIDHFLRTVRNIHFATNFIFFILLSKAFREKFRQLFIDKFKSIISNQPNNNNNNNNNMDVCTNIVQSQHVKGDYEQISRVEQL</sequence>
<name>A0A813YT98_9BILA</name>
<evidence type="ECO:0000313" key="9">
    <source>
        <dbReference type="EMBL" id="CAF0888763.1"/>
    </source>
</evidence>
<dbReference type="PANTHER" id="PTHR46641">
    <property type="entry name" value="FMRFAMIDE RECEPTOR-RELATED"/>
    <property type="match status" value="1"/>
</dbReference>
<dbReference type="AlphaFoldDB" id="A0A813YT98"/>
<dbReference type="EMBL" id="CAJOBA010000494">
    <property type="protein sequence ID" value="CAF3536849.1"/>
    <property type="molecule type" value="Genomic_DNA"/>
</dbReference>
<dbReference type="OrthoDB" id="10035520at2759"/>
<keyword evidence="4 6" id="KW-0472">Membrane</keyword>
<dbReference type="Proteomes" id="UP000677228">
    <property type="component" value="Unassembled WGS sequence"/>
</dbReference>
<evidence type="ECO:0000259" key="7">
    <source>
        <dbReference type="PROSITE" id="PS50262"/>
    </source>
</evidence>
<keyword evidence="5" id="KW-0807">Transducer</keyword>
<dbReference type="Gene3D" id="1.20.1070.10">
    <property type="entry name" value="Rhodopsin 7-helix transmembrane proteins"/>
    <property type="match status" value="1"/>
</dbReference>
<evidence type="ECO:0000256" key="1">
    <source>
        <dbReference type="ARBA" id="ARBA00004370"/>
    </source>
</evidence>
<feature type="domain" description="G-protein coupled receptors family 1 profile" evidence="7">
    <location>
        <begin position="110"/>
        <end position="525"/>
    </location>
</feature>
<keyword evidence="5" id="KW-0297">G-protein coupled receptor</keyword>
<proteinExistence type="inferred from homology"/>
<dbReference type="Pfam" id="PF00001">
    <property type="entry name" value="7tm_1"/>
    <property type="match status" value="1"/>
</dbReference>
<feature type="transmembrane region" description="Helical" evidence="6">
    <location>
        <begin position="91"/>
        <end position="118"/>
    </location>
</feature>
<comment type="caution">
    <text evidence="9">The sequence shown here is derived from an EMBL/GenBank/DDBJ whole genome shotgun (WGS) entry which is preliminary data.</text>
</comment>
<evidence type="ECO:0000256" key="6">
    <source>
        <dbReference type="SAM" id="Phobius"/>
    </source>
</evidence>
<dbReference type="Proteomes" id="UP000663829">
    <property type="component" value="Unassembled WGS sequence"/>
</dbReference>
<dbReference type="EMBL" id="CAJNOK010000494">
    <property type="protein sequence ID" value="CAF0757436.1"/>
    <property type="molecule type" value="Genomic_DNA"/>
</dbReference>
<dbReference type="EMBL" id="CAJOBC010001354">
    <property type="protein sequence ID" value="CAF3673507.1"/>
    <property type="molecule type" value="Genomic_DNA"/>
</dbReference>
<feature type="transmembrane region" description="Helical" evidence="6">
    <location>
        <begin position="315"/>
        <end position="340"/>
    </location>
</feature>
<evidence type="ECO:0000256" key="3">
    <source>
        <dbReference type="ARBA" id="ARBA00022989"/>
    </source>
</evidence>
<dbReference type="EMBL" id="CAJNOQ010001354">
    <property type="protein sequence ID" value="CAF0888763.1"/>
    <property type="molecule type" value="Genomic_DNA"/>
</dbReference>
<reference evidence="9" key="1">
    <citation type="submission" date="2021-02" db="EMBL/GenBank/DDBJ databases">
        <authorList>
            <person name="Nowell W R."/>
        </authorList>
    </citation>
    <scope>NUCLEOTIDE SEQUENCE</scope>
</reference>